<name>A0A4R7BHE6_9HYPH</name>
<sequence length="673" mass="64608">MAIMGSAILIFLIGMTALVAEFGHGLVTRVENQRVADLAAYAGALAYNASSSTPTMEAAIAQVAALNGLESTEVRGWVEASPRGNGNQAVTVSVTRTNLLLLAPVLGSSANLVVGARAWAEIATETAAACIVALDTAGSGVTLSGGTAVSAPKCSVNSNAAVTVPCGTSITTKTVTYNSSSAPSQPCSGIKAPAGTASVSIKKTVTTDPLASSPAVASATSRLATVAAQTGPSAPSVTAPSGGSDIEFGWDQSTTQQRAAAAGCSASFASGSNIWTLTCQPGSTARFGNVSLGGGIKLDFNPGGVASNVYEIGGALTNASSGTITFGPGTYKIGSLSLTGTNTFGDGSVVVAGNAAFSGTVRFGNGTFTFARGLTTGGGSTVTFGAGTFHFGAGTSACTWNSGTVSICHTGTTLTFGGPSTFKLSAGIAVNGGATLTMGSGSTNSYDIGAGSAGYAFILGGGSFTKLADANLFKVSGNIDSGGGSCFAMPASGQHDIKGFVATGGGTILGAGVYTVSGYVALGGNGGGSVTCWGNSVGMTGAGVTLVIGGSSTPSGGNCSGQAFCVAAGYSRVALTAPTTGATANLAVVGPTGGSRAGASFTQGGSGTSLSGALYFPKGPITLSGGASIGDGSGQCLQIIGSLISLSGGTAAASECLGSGSSGGGAGTPVLVQ</sequence>
<accession>A0A4R7BHE6</accession>
<protein>
    <submittedName>
        <fullName evidence="1">Putative Flp pilus-assembly TadE/G-like protein</fullName>
    </submittedName>
</protein>
<organism evidence="1 2">
    <name type="scientific">Enterovirga rhinocerotis</name>
    <dbReference type="NCBI Taxonomy" id="1339210"/>
    <lineage>
        <taxon>Bacteria</taxon>
        <taxon>Pseudomonadati</taxon>
        <taxon>Pseudomonadota</taxon>
        <taxon>Alphaproteobacteria</taxon>
        <taxon>Hyphomicrobiales</taxon>
        <taxon>Methylobacteriaceae</taxon>
        <taxon>Enterovirga</taxon>
    </lineage>
</organism>
<dbReference type="AlphaFoldDB" id="A0A4R7BHE6"/>
<reference evidence="1 2" key="1">
    <citation type="submission" date="2019-03" db="EMBL/GenBank/DDBJ databases">
        <title>Genomic Encyclopedia of Type Strains, Phase IV (KMG-IV): sequencing the most valuable type-strain genomes for metagenomic binning, comparative biology and taxonomic classification.</title>
        <authorList>
            <person name="Goeker M."/>
        </authorList>
    </citation>
    <scope>NUCLEOTIDE SEQUENCE [LARGE SCALE GENOMIC DNA]</scope>
    <source>
        <strain evidence="1 2">DSM 25903</strain>
    </source>
</reference>
<evidence type="ECO:0000313" key="1">
    <source>
        <dbReference type="EMBL" id="TDR84531.1"/>
    </source>
</evidence>
<evidence type="ECO:0000313" key="2">
    <source>
        <dbReference type="Proteomes" id="UP000295122"/>
    </source>
</evidence>
<dbReference type="EMBL" id="SNZR01000019">
    <property type="protein sequence ID" value="TDR84531.1"/>
    <property type="molecule type" value="Genomic_DNA"/>
</dbReference>
<dbReference type="RefSeq" id="WP_245513437.1">
    <property type="nucleotide sequence ID" value="NZ_SNZR01000019.1"/>
</dbReference>
<proteinExistence type="predicted"/>
<gene>
    <name evidence="1" type="ORF">EV668_4890</name>
</gene>
<comment type="caution">
    <text evidence="1">The sequence shown here is derived from an EMBL/GenBank/DDBJ whole genome shotgun (WGS) entry which is preliminary data.</text>
</comment>
<keyword evidence="2" id="KW-1185">Reference proteome</keyword>
<dbReference type="Proteomes" id="UP000295122">
    <property type="component" value="Unassembled WGS sequence"/>
</dbReference>